<reference evidence="2 3" key="1">
    <citation type="submission" date="2023-01" db="EMBL/GenBank/DDBJ databases">
        <title>Analysis of 21 Apiospora genomes using comparative genomics revels a genus with tremendous synthesis potential of carbohydrate active enzymes and secondary metabolites.</title>
        <authorList>
            <person name="Sorensen T."/>
        </authorList>
    </citation>
    <scope>NUCLEOTIDE SEQUENCE [LARGE SCALE GENOMIC DNA]</scope>
    <source>
        <strain evidence="2 3">CBS 33761</strain>
    </source>
</reference>
<proteinExistence type="predicted"/>
<protein>
    <submittedName>
        <fullName evidence="2">Uncharacterized protein</fullName>
    </submittedName>
</protein>
<gene>
    <name evidence="2" type="ORF">PG993_010486</name>
</gene>
<feature type="chain" id="PRO_5045873592" evidence="1">
    <location>
        <begin position="22"/>
        <end position="109"/>
    </location>
</feature>
<dbReference type="Proteomes" id="UP001444661">
    <property type="component" value="Unassembled WGS sequence"/>
</dbReference>
<evidence type="ECO:0000313" key="3">
    <source>
        <dbReference type="Proteomes" id="UP001444661"/>
    </source>
</evidence>
<evidence type="ECO:0000256" key="1">
    <source>
        <dbReference type="SAM" id="SignalP"/>
    </source>
</evidence>
<keyword evidence="3" id="KW-1185">Reference proteome</keyword>
<evidence type="ECO:0000313" key="2">
    <source>
        <dbReference type="EMBL" id="KAK8035491.1"/>
    </source>
</evidence>
<sequence length="109" mass="12228">MVKFSTLAVTAVATLSGFVSARDCQEGIQYCGWDLEVLDYNKYTPIMNRTLTEADKDIEKEKYHSLFKCIDNGNDLELGIFCGDGRCDSMTSKNCDYGPNDCCIITHTF</sequence>
<name>A0ABR1SMC7_9PEZI</name>
<comment type="caution">
    <text evidence="2">The sequence shown here is derived from an EMBL/GenBank/DDBJ whole genome shotgun (WGS) entry which is preliminary data.</text>
</comment>
<keyword evidence="1" id="KW-0732">Signal</keyword>
<accession>A0ABR1SMC7</accession>
<feature type="signal peptide" evidence="1">
    <location>
        <begin position="1"/>
        <end position="21"/>
    </location>
</feature>
<dbReference type="EMBL" id="JAQQWK010000009">
    <property type="protein sequence ID" value="KAK8035491.1"/>
    <property type="molecule type" value="Genomic_DNA"/>
</dbReference>
<organism evidence="2 3">
    <name type="scientific">Apiospora rasikravindrae</name>
    <dbReference type="NCBI Taxonomy" id="990691"/>
    <lineage>
        <taxon>Eukaryota</taxon>
        <taxon>Fungi</taxon>
        <taxon>Dikarya</taxon>
        <taxon>Ascomycota</taxon>
        <taxon>Pezizomycotina</taxon>
        <taxon>Sordariomycetes</taxon>
        <taxon>Xylariomycetidae</taxon>
        <taxon>Amphisphaeriales</taxon>
        <taxon>Apiosporaceae</taxon>
        <taxon>Apiospora</taxon>
    </lineage>
</organism>